<dbReference type="KEGG" id="hfv:R50_0073"/>
<dbReference type="AlphaFoldDB" id="A0A6F8ZD94"/>
<evidence type="ECO:0000313" key="12">
    <source>
        <dbReference type="Proteomes" id="UP000503399"/>
    </source>
</evidence>
<evidence type="ECO:0000256" key="4">
    <source>
        <dbReference type="ARBA" id="ARBA00022839"/>
    </source>
</evidence>
<keyword evidence="1 9" id="KW-0540">Nuclease</keyword>
<keyword evidence="5 9" id="KW-0408">Iron</keyword>
<comment type="function">
    <text evidence="9">CRISPR (clustered regularly interspaced short palindromic repeat) is an adaptive immune system that provides protection against mobile genetic elements (viruses, transposable elements and conjugative plasmids). CRISPR clusters contain sequences complementary to antecedent mobile elements and target invading nucleic acids. CRISPR clusters are transcribed and processed into CRISPR RNA (crRNA).</text>
</comment>
<dbReference type="GO" id="GO:0051607">
    <property type="term" value="P:defense response to virus"/>
    <property type="evidence" value="ECO:0007669"/>
    <property type="project" value="UniProtKB-KW"/>
</dbReference>
<proteinExistence type="inferred from homology"/>
<sequence>MSNIAGEGPSEVPVGGTLIRDYTICPRQVWLGVHAISPDEDDANLVVGRFLHAEAESHQSLRPVVGHSRFDAVVGREGELVVVEIKKSARALEAARMQLAFYLLELQRRGVHARGEIRVPDEHKRIPLTLSDDLIAQVEKIEQAVRTLAEEAVPPPARRVSWCSRCAYHDFCWS</sequence>
<evidence type="ECO:0000256" key="6">
    <source>
        <dbReference type="ARBA" id="ARBA00023014"/>
    </source>
</evidence>
<evidence type="ECO:0000256" key="1">
    <source>
        <dbReference type="ARBA" id="ARBA00022722"/>
    </source>
</evidence>
<dbReference type="PANTHER" id="PTHR37168:SF2">
    <property type="entry name" value="CRISPR-ASSOCIATED EXONUCLEASE CAS4"/>
    <property type="match status" value="1"/>
</dbReference>
<evidence type="ECO:0000256" key="3">
    <source>
        <dbReference type="ARBA" id="ARBA00022801"/>
    </source>
</evidence>
<dbReference type="InterPro" id="IPR022765">
    <property type="entry name" value="Dna2/Cas4_DUF83"/>
</dbReference>
<dbReference type="NCBIfam" id="TIGR00372">
    <property type="entry name" value="cas4"/>
    <property type="match status" value="1"/>
</dbReference>
<dbReference type="InterPro" id="IPR011604">
    <property type="entry name" value="PDDEXK-like_dom_sf"/>
</dbReference>
<gene>
    <name evidence="11" type="ORF">R50_0073</name>
</gene>
<protein>
    <recommendedName>
        <fullName evidence="9">CRISPR-associated exonuclease Cas4</fullName>
        <ecNumber evidence="9">3.1.12.1</ecNumber>
    </recommendedName>
</protein>
<evidence type="ECO:0000313" key="11">
    <source>
        <dbReference type="EMBL" id="CAB1127579.1"/>
    </source>
</evidence>
<evidence type="ECO:0000259" key="10">
    <source>
        <dbReference type="Pfam" id="PF01930"/>
    </source>
</evidence>
<evidence type="ECO:0000256" key="8">
    <source>
        <dbReference type="ARBA" id="ARBA00023211"/>
    </source>
</evidence>
<evidence type="ECO:0000256" key="5">
    <source>
        <dbReference type="ARBA" id="ARBA00023004"/>
    </source>
</evidence>
<comment type="cofactor">
    <cofactor evidence="9">
        <name>iron-sulfur cluster</name>
        <dbReference type="ChEBI" id="CHEBI:30408"/>
    </cofactor>
</comment>
<dbReference type="Pfam" id="PF01930">
    <property type="entry name" value="Cas_Cas4"/>
    <property type="match status" value="1"/>
</dbReference>
<keyword evidence="2 9" id="KW-0479">Metal-binding</keyword>
<dbReference type="EC" id="3.1.12.1" evidence="9"/>
<dbReference type="GO" id="GO:0004527">
    <property type="term" value="F:exonuclease activity"/>
    <property type="evidence" value="ECO:0007669"/>
    <property type="project" value="UniProtKB-KW"/>
</dbReference>
<dbReference type="GO" id="GO:0051536">
    <property type="term" value="F:iron-sulfur cluster binding"/>
    <property type="evidence" value="ECO:0007669"/>
    <property type="project" value="UniProtKB-KW"/>
</dbReference>
<name>A0A6F8ZD94_9FIRM</name>
<dbReference type="EMBL" id="LR778114">
    <property type="protein sequence ID" value="CAB1127579.1"/>
    <property type="molecule type" value="Genomic_DNA"/>
</dbReference>
<dbReference type="Gene3D" id="3.90.320.10">
    <property type="match status" value="1"/>
</dbReference>
<organism evidence="11 12">
    <name type="scientific">Candidatus Hydrogenisulfobacillus filiaventi</name>
    <dbReference type="NCBI Taxonomy" id="2707344"/>
    <lineage>
        <taxon>Bacteria</taxon>
        <taxon>Bacillati</taxon>
        <taxon>Bacillota</taxon>
        <taxon>Clostridia</taxon>
        <taxon>Eubacteriales</taxon>
        <taxon>Clostridiales Family XVII. Incertae Sedis</taxon>
        <taxon>Candidatus Hydrogenisulfobacillus</taxon>
    </lineage>
</organism>
<dbReference type="PANTHER" id="PTHR37168">
    <property type="entry name" value="CRISPR-ASSOCIATED EXONUCLEASE CAS4"/>
    <property type="match status" value="1"/>
</dbReference>
<dbReference type="InterPro" id="IPR013343">
    <property type="entry name" value="CRISPR-assoc_prot_Cas4"/>
</dbReference>
<feature type="domain" description="DUF83" evidence="10">
    <location>
        <begin position="16"/>
        <end position="174"/>
    </location>
</feature>
<accession>A0A6F8ZD94</accession>
<comment type="similarity">
    <text evidence="9">Belongs to the CRISPR-associated exonuclease Cas4 family.</text>
</comment>
<keyword evidence="4 9" id="KW-0269">Exonuclease</keyword>
<dbReference type="GO" id="GO:0046872">
    <property type="term" value="F:metal ion binding"/>
    <property type="evidence" value="ECO:0007669"/>
    <property type="project" value="UniProtKB-KW"/>
</dbReference>
<keyword evidence="6 9" id="KW-0411">Iron-sulfur</keyword>
<keyword evidence="8 9" id="KW-0464">Manganese</keyword>
<comment type="cofactor">
    <cofactor evidence="9">
        <name>Mg(2+)</name>
        <dbReference type="ChEBI" id="CHEBI:18420"/>
    </cofactor>
    <cofactor evidence="9">
        <name>Mn(2+)</name>
        <dbReference type="ChEBI" id="CHEBI:29035"/>
    </cofactor>
    <text evidence="9">Mg(2+) or Mn(2+) required for ssDNA cleavage activity.</text>
</comment>
<dbReference type="Proteomes" id="UP000503399">
    <property type="component" value="Chromosome"/>
</dbReference>
<evidence type="ECO:0000256" key="7">
    <source>
        <dbReference type="ARBA" id="ARBA00023118"/>
    </source>
</evidence>
<keyword evidence="12" id="KW-1185">Reference proteome</keyword>
<reference evidence="11 12" key="1">
    <citation type="submission" date="2020-02" db="EMBL/GenBank/DDBJ databases">
        <authorList>
            <person name="Hogendoorn C."/>
        </authorList>
    </citation>
    <scope>NUCLEOTIDE SEQUENCE [LARGE SCALE GENOMIC DNA]</scope>
    <source>
        <strain evidence="11">R501</strain>
    </source>
</reference>
<keyword evidence="3 9" id="KW-0378">Hydrolase</keyword>
<evidence type="ECO:0000256" key="2">
    <source>
        <dbReference type="ARBA" id="ARBA00022723"/>
    </source>
</evidence>
<keyword evidence="7 9" id="KW-0051">Antiviral defense</keyword>
<evidence type="ECO:0000256" key="9">
    <source>
        <dbReference type="RuleBase" id="RU365022"/>
    </source>
</evidence>